<proteinExistence type="predicted"/>
<accession>A0A1I5KSZ2</accession>
<gene>
    <name evidence="1" type="ORF">SAMN05421854_103324</name>
</gene>
<dbReference type="EMBL" id="FOWC01000003">
    <property type="protein sequence ID" value="SFO88062.1"/>
    <property type="molecule type" value="Genomic_DNA"/>
</dbReference>
<organism evidence="1 2">
    <name type="scientific">Amycolatopsis rubida</name>
    <dbReference type="NCBI Taxonomy" id="112413"/>
    <lineage>
        <taxon>Bacteria</taxon>
        <taxon>Bacillati</taxon>
        <taxon>Actinomycetota</taxon>
        <taxon>Actinomycetes</taxon>
        <taxon>Pseudonocardiales</taxon>
        <taxon>Pseudonocardiaceae</taxon>
        <taxon>Amycolatopsis</taxon>
    </lineage>
</organism>
<sequence>MIPDGIQPNHAGTGLDASAGSPALVELASLGADSERMMIMADVDAVTSLARDQFGPGVAAMDETAALDEDEVDLALMRTRRRRGEPVPEAALEAAARYVDRHYPKGRIPEQLIQDFPSQVRCIHCQELNQSNETECRDCGATIRLHWTAGRDNETLGGA</sequence>
<dbReference type="AlphaFoldDB" id="A0A1I5KSZ2"/>
<dbReference type="STRING" id="112413.SAMN05421854_103324"/>
<evidence type="ECO:0000313" key="2">
    <source>
        <dbReference type="Proteomes" id="UP000199137"/>
    </source>
</evidence>
<reference evidence="2" key="1">
    <citation type="submission" date="2016-10" db="EMBL/GenBank/DDBJ databases">
        <authorList>
            <person name="Varghese N."/>
            <person name="Submissions S."/>
        </authorList>
    </citation>
    <scope>NUCLEOTIDE SEQUENCE [LARGE SCALE GENOMIC DNA]</scope>
    <source>
        <strain evidence="2">DSM 44637</strain>
    </source>
</reference>
<dbReference type="RefSeq" id="WP_143132432.1">
    <property type="nucleotide sequence ID" value="NZ_FOWC01000003.1"/>
</dbReference>
<evidence type="ECO:0000313" key="1">
    <source>
        <dbReference type="EMBL" id="SFO88062.1"/>
    </source>
</evidence>
<protein>
    <submittedName>
        <fullName evidence="1">Uncharacterized protein</fullName>
    </submittedName>
</protein>
<name>A0A1I5KSZ2_9PSEU</name>
<dbReference type="Proteomes" id="UP000199137">
    <property type="component" value="Unassembled WGS sequence"/>
</dbReference>